<organism evidence="1 2">
    <name type="scientific">Paenibacillus aquistagni</name>
    <dbReference type="NCBI Taxonomy" id="1852522"/>
    <lineage>
        <taxon>Bacteria</taxon>
        <taxon>Bacillati</taxon>
        <taxon>Bacillota</taxon>
        <taxon>Bacilli</taxon>
        <taxon>Bacillales</taxon>
        <taxon>Paenibacillaceae</taxon>
        <taxon>Paenibacillus</taxon>
    </lineage>
</organism>
<dbReference type="AlphaFoldDB" id="A0A1X7J559"/>
<evidence type="ECO:0008006" key="3">
    <source>
        <dbReference type="Google" id="ProtNLM"/>
    </source>
</evidence>
<keyword evidence="2" id="KW-1185">Reference proteome</keyword>
<dbReference type="SUPFAM" id="SSF50969">
    <property type="entry name" value="YVTN repeat-like/Quinoprotein amine dehydrogenase"/>
    <property type="match status" value="1"/>
</dbReference>
<gene>
    <name evidence="1" type="ORF">SAMN06295960_1207</name>
</gene>
<dbReference type="STRING" id="1852522.SAMN06295960_1207"/>
<name>A0A1X7J559_9BACL</name>
<protein>
    <recommendedName>
        <fullName evidence="3">PQQ-like domain-containing protein</fullName>
    </recommendedName>
</protein>
<accession>A0A1X7J559</accession>
<sequence>MNWLNKEIAERWREEGRRYASEINEYVRIGTETGWPEGLEPPAEDERRSIAGEIMKMVRAANQAGEATTLRELIPPASWPLTAAFEEQLQPVKPLTFLKDRSLLVQAFDSSGHHMVYVVNGKGISVCTGISHAGGAADGEWTALADEQGIRIVRGMTAAQEGEQVVRFLWSDVKRQLKEAVPNMESLADIEHPEQALEEIIPFDEGRKVLLVSSYGIYLLRNENKAILLHPDHAQRQEYEMEDTYIDMPHGDVSPDGKWIAYGSQSSDHMLQELKTEALFTIYPISSYPHYSRFSKNSEEVWFNACHFYNGATLKVPLPHLKQNEKCSETDEWPVMNEEMRVYAGAAVKDGQILGDAYGYLKLIASSGEEIWRYFVGSTISGMTVSHDEKLLAVGTYGGMLHLLRLDSGEKSEYSIGTADILELDRWVLWRNQEPLRW</sequence>
<dbReference type="OrthoDB" id="267093at2"/>
<reference evidence="1 2" key="1">
    <citation type="submission" date="2017-04" db="EMBL/GenBank/DDBJ databases">
        <authorList>
            <person name="Afonso C.L."/>
            <person name="Miller P.J."/>
            <person name="Scott M.A."/>
            <person name="Spackman E."/>
            <person name="Goraichik I."/>
            <person name="Dimitrov K.M."/>
            <person name="Suarez D.L."/>
            <person name="Swayne D.E."/>
        </authorList>
    </citation>
    <scope>NUCLEOTIDE SEQUENCE [LARGE SCALE GENOMIC DNA]</scope>
    <source>
        <strain evidence="1 2">11</strain>
    </source>
</reference>
<dbReference type="InterPro" id="IPR011044">
    <property type="entry name" value="Quino_amine_DH_bsu"/>
</dbReference>
<proteinExistence type="predicted"/>
<dbReference type="RefSeq" id="WP_085493376.1">
    <property type="nucleotide sequence ID" value="NZ_FXAZ01000001.1"/>
</dbReference>
<dbReference type="EMBL" id="FXAZ01000001">
    <property type="protein sequence ID" value="SMG22622.1"/>
    <property type="molecule type" value="Genomic_DNA"/>
</dbReference>
<evidence type="ECO:0000313" key="1">
    <source>
        <dbReference type="EMBL" id="SMG22622.1"/>
    </source>
</evidence>
<evidence type="ECO:0000313" key="2">
    <source>
        <dbReference type="Proteomes" id="UP000193834"/>
    </source>
</evidence>
<dbReference type="Proteomes" id="UP000193834">
    <property type="component" value="Unassembled WGS sequence"/>
</dbReference>